<sequence length="122" mass="13477">MDIKMSFLEPRPHAGGSVCDLDVDADRLVFGGAALRVLRRKELVLDVPFREMSAIDLPARRSVAALRVRHPKAYFPWTPEEDARLLGRLSEGRQIAELCAELGRGRNAVLARLVKLGVFGVG</sequence>
<dbReference type="OrthoDB" id="3540762at2"/>
<reference evidence="1 2" key="1">
    <citation type="submission" date="2018-11" db="EMBL/GenBank/DDBJ databases">
        <title>Sequencing the genomes of 1000 actinobacteria strains.</title>
        <authorList>
            <person name="Klenk H.-P."/>
        </authorList>
    </citation>
    <scope>NUCLEOTIDE SEQUENCE [LARGE SCALE GENOMIC DNA]</scope>
    <source>
        <strain evidence="1 2">DSM 44254</strain>
    </source>
</reference>
<dbReference type="AlphaFoldDB" id="A0A3N1DA90"/>
<keyword evidence="2" id="KW-1185">Reference proteome</keyword>
<dbReference type="RefSeq" id="WP_123669376.1">
    <property type="nucleotide sequence ID" value="NZ_RJKE01000001.1"/>
</dbReference>
<dbReference type="Proteomes" id="UP000272400">
    <property type="component" value="Unassembled WGS sequence"/>
</dbReference>
<gene>
    <name evidence="1" type="ORF">EDD29_8149</name>
</gene>
<dbReference type="EMBL" id="RJKE01000001">
    <property type="protein sequence ID" value="ROO90424.1"/>
    <property type="molecule type" value="Genomic_DNA"/>
</dbReference>
<proteinExistence type="predicted"/>
<comment type="caution">
    <text evidence="1">The sequence shown here is derived from an EMBL/GenBank/DDBJ whole genome shotgun (WGS) entry which is preliminary data.</text>
</comment>
<protein>
    <submittedName>
        <fullName evidence="1">Uncharacterized protein</fullName>
    </submittedName>
</protein>
<evidence type="ECO:0000313" key="1">
    <source>
        <dbReference type="EMBL" id="ROO90424.1"/>
    </source>
</evidence>
<organism evidence="1 2">
    <name type="scientific">Actinocorallia herbida</name>
    <dbReference type="NCBI Taxonomy" id="58109"/>
    <lineage>
        <taxon>Bacteria</taxon>
        <taxon>Bacillati</taxon>
        <taxon>Actinomycetota</taxon>
        <taxon>Actinomycetes</taxon>
        <taxon>Streptosporangiales</taxon>
        <taxon>Thermomonosporaceae</taxon>
        <taxon>Actinocorallia</taxon>
    </lineage>
</organism>
<evidence type="ECO:0000313" key="2">
    <source>
        <dbReference type="Proteomes" id="UP000272400"/>
    </source>
</evidence>
<accession>A0A3N1DA90</accession>
<name>A0A3N1DA90_9ACTN</name>